<sequence length="491" mass="53223">MVSKKVQSLWKSNAELIFTLFGVISGIVLGFILRTFEPDPKIIIYINFPGEILMNSLKLMILPLIVASLISGLSQLDVKQSTIISKWAFTYYAITTTCAVILGIILVLVIHPGNPSIKGKTMDETPRANVSGVDKFLDVIRNMFPENIVEATFRQTSTEYIRLNKSDPNSLVLKINKSDGMNVLGLIVFCIAVGVSLSYLGDKGKPLADVFIALDHVITILVGLLMWYAPIGIASLIASKIMEIHDLGKTLQSLSLYMGTVILGLILHLFGTISIVYFIASRKNPYKFLRGLIQAAMTALGTASSAATLPVTFRCLEANGIDPSYTKFVLPVGAMINMDGTALYEAVASIFIAQINGISLSFGQVITVSITATLASIGAASIPSAGLVTMLIVLSAVGLPADDISIIIAVDWLLDRLRTCVNICGDAVGCAFVQAMIERNKPPRIHPSSNNSLPLPQDEESPTTYFTAESEFHANPRRTVQFEPMQQSSFR</sequence>
<evidence type="ECO:0000313" key="1">
    <source>
        <dbReference type="Proteomes" id="UP000887580"/>
    </source>
</evidence>
<name>A0AC35GYM4_9BILA</name>
<protein>
    <submittedName>
        <fullName evidence="2">Amino acid transporter</fullName>
    </submittedName>
</protein>
<reference evidence="2" key="1">
    <citation type="submission" date="2022-11" db="UniProtKB">
        <authorList>
            <consortium name="WormBaseParasite"/>
        </authorList>
    </citation>
    <scope>IDENTIFICATION</scope>
</reference>
<organism evidence="1 2">
    <name type="scientific">Panagrolaimus sp. PS1159</name>
    <dbReference type="NCBI Taxonomy" id="55785"/>
    <lineage>
        <taxon>Eukaryota</taxon>
        <taxon>Metazoa</taxon>
        <taxon>Ecdysozoa</taxon>
        <taxon>Nematoda</taxon>
        <taxon>Chromadorea</taxon>
        <taxon>Rhabditida</taxon>
        <taxon>Tylenchina</taxon>
        <taxon>Panagrolaimomorpha</taxon>
        <taxon>Panagrolaimoidea</taxon>
        <taxon>Panagrolaimidae</taxon>
        <taxon>Panagrolaimus</taxon>
    </lineage>
</organism>
<dbReference type="WBParaSite" id="PS1159_v2.g9933.t1">
    <property type="protein sequence ID" value="PS1159_v2.g9933.t1"/>
    <property type="gene ID" value="PS1159_v2.g9933"/>
</dbReference>
<accession>A0AC35GYM4</accession>
<proteinExistence type="predicted"/>
<dbReference type="Proteomes" id="UP000887580">
    <property type="component" value="Unplaced"/>
</dbReference>
<evidence type="ECO:0000313" key="2">
    <source>
        <dbReference type="WBParaSite" id="PS1159_v2.g9933.t1"/>
    </source>
</evidence>